<feature type="transmembrane region" description="Helical" evidence="1">
    <location>
        <begin position="12"/>
        <end position="33"/>
    </location>
</feature>
<organism evidence="2 3">
    <name type="scientific">candidate division CSSED10-310 bacterium</name>
    <dbReference type="NCBI Taxonomy" id="2855610"/>
    <lineage>
        <taxon>Bacteria</taxon>
        <taxon>Bacteria division CSSED10-310</taxon>
    </lineage>
</organism>
<feature type="transmembrane region" description="Helical" evidence="1">
    <location>
        <begin position="80"/>
        <end position="100"/>
    </location>
</feature>
<evidence type="ECO:0008006" key="4">
    <source>
        <dbReference type="Google" id="ProtNLM"/>
    </source>
</evidence>
<protein>
    <recommendedName>
        <fullName evidence="4">MotA/TolQ/ExbB proton channel domain-containing protein</fullName>
    </recommendedName>
</protein>
<name>A0ABV6YVX3_UNCC1</name>
<keyword evidence="1" id="KW-1133">Transmembrane helix</keyword>
<reference evidence="2 3" key="1">
    <citation type="submission" date="2024-09" db="EMBL/GenBank/DDBJ databases">
        <title>Laminarin stimulates single cell rates of sulfate reduction while oxygen inhibits transcriptomic activity in coastal marine sediment.</title>
        <authorList>
            <person name="Lindsay M."/>
            <person name="Orcutt B."/>
            <person name="Emerson D."/>
            <person name="Stepanauskas R."/>
            <person name="D'Angelo T."/>
        </authorList>
    </citation>
    <scope>NUCLEOTIDE SEQUENCE [LARGE SCALE GENOMIC DNA]</scope>
    <source>
        <strain evidence="2">SAG AM-311-K15</strain>
    </source>
</reference>
<proteinExistence type="predicted"/>
<sequence length="118" mass="13060">MKIRFKYRLALGRICYILALVNCVITGLLVHQIKSSPSLFDFTLYHKLTVLAIIFGFSTIIGCIAGLLTLGKDFIAPGPYLGLMTNLFFGGIFTLVFLYSTSSTIQNLLMSFVKTIVP</sequence>
<dbReference type="Proteomes" id="UP001594351">
    <property type="component" value="Unassembled WGS sequence"/>
</dbReference>
<keyword evidence="3" id="KW-1185">Reference proteome</keyword>
<evidence type="ECO:0000256" key="1">
    <source>
        <dbReference type="SAM" id="Phobius"/>
    </source>
</evidence>
<gene>
    <name evidence="2" type="ORF">ACFL27_09215</name>
</gene>
<dbReference type="EMBL" id="JBHPBY010000093">
    <property type="protein sequence ID" value="MFC1850356.1"/>
    <property type="molecule type" value="Genomic_DNA"/>
</dbReference>
<keyword evidence="1" id="KW-0812">Transmembrane</keyword>
<keyword evidence="1" id="KW-0472">Membrane</keyword>
<evidence type="ECO:0000313" key="2">
    <source>
        <dbReference type="EMBL" id="MFC1850356.1"/>
    </source>
</evidence>
<accession>A0ABV6YVX3</accession>
<feature type="transmembrane region" description="Helical" evidence="1">
    <location>
        <begin position="45"/>
        <end position="68"/>
    </location>
</feature>
<comment type="caution">
    <text evidence="2">The sequence shown here is derived from an EMBL/GenBank/DDBJ whole genome shotgun (WGS) entry which is preliminary data.</text>
</comment>
<evidence type="ECO:0000313" key="3">
    <source>
        <dbReference type="Proteomes" id="UP001594351"/>
    </source>
</evidence>